<dbReference type="InterPro" id="IPR000182">
    <property type="entry name" value="GNAT_dom"/>
</dbReference>
<feature type="domain" description="N-acetyltransferase" evidence="3">
    <location>
        <begin position="2"/>
        <end position="155"/>
    </location>
</feature>
<keyword evidence="2 4" id="KW-0012">Acyltransferase</keyword>
<keyword evidence="1 4" id="KW-0808">Transferase</keyword>
<reference evidence="4 5" key="1">
    <citation type="submission" date="2023-07" db="EMBL/GenBank/DDBJ databases">
        <title>Genomic Encyclopedia of Type Strains, Phase IV (KMG-IV): sequencing the most valuable type-strain genomes for metagenomic binning, comparative biology and taxonomic classification.</title>
        <authorList>
            <person name="Goeker M."/>
        </authorList>
    </citation>
    <scope>NUCLEOTIDE SEQUENCE [LARGE SCALE GENOMIC DNA]</scope>
    <source>
        <strain evidence="4 5">DSM 17723</strain>
    </source>
</reference>
<dbReference type="Pfam" id="PF00583">
    <property type="entry name" value="Acetyltransf_1"/>
    <property type="match status" value="1"/>
</dbReference>
<dbReference type="EMBL" id="JAUSTZ010000001">
    <property type="protein sequence ID" value="MDQ0224319.1"/>
    <property type="molecule type" value="Genomic_DNA"/>
</dbReference>
<dbReference type="RefSeq" id="WP_174881128.1">
    <property type="nucleotide sequence ID" value="NZ_CADEPK010000315.1"/>
</dbReference>
<evidence type="ECO:0000313" key="5">
    <source>
        <dbReference type="Proteomes" id="UP001232245"/>
    </source>
</evidence>
<dbReference type="GO" id="GO:0102971">
    <property type="term" value="F:phosphinothricin N-acetyltransferase activity"/>
    <property type="evidence" value="ECO:0007669"/>
    <property type="project" value="UniProtKB-EC"/>
</dbReference>
<dbReference type="EC" id="2.3.1.183" evidence="4"/>
<comment type="caution">
    <text evidence="4">The sequence shown here is derived from an EMBL/GenBank/DDBJ whole genome shotgun (WGS) entry which is preliminary data.</text>
</comment>
<protein>
    <submittedName>
        <fullName evidence="4">Phosphinothricin acetyltransferase</fullName>
        <ecNumber evidence="4">2.3.1.183</ecNumber>
    </submittedName>
</protein>
<dbReference type="SUPFAM" id="SSF55729">
    <property type="entry name" value="Acyl-CoA N-acyltransferases (Nat)"/>
    <property type="match status" value="1"/>
</dbReference>
<name>A0ABT9YWE8_9BACI</name>
<dbReference type="Gene3D" id="3.40.630.30">
    <property type="match status" value="1"/>
</dbReference>
<proteinExistence type="predicted"/>
<evidence type="ECO:0000313" key="4">
    <source>
        <dbReference type="EMBL" id="MDQ0224319.1"/>
    </source>
</evidence>
<gene>
    <name evidence="4" type="ORF">J2S02_000641</name>
</gene>
<dbReference type="InterPro" id="IPR016181">
    <property type="entry name" value="Acyl_CoA_acyltransferase"/>
</dbReference>
<sequence length="165" mass="18742">MLQIKDLQQIHWEQVKEIYEEGIATGIATFQTEAPKWEEWDAGHIADCRFVAIQDDKVVGWTALSPFSSRAAYSGVAEVSIYVRTEYKGKGIGKLLLNTLIKASEESGFWTLQASIFQENIGSIHLHKQAGFTEVGVRERISKLNGRWRNVLLFERRSSLQSLNE</sequence>
<evidence type="ECO:0000256" key="1">
    <source>
        <dbReference type="ARBA" id="ARBA00022679"/>
    </source>
</evidence>
<dbReference type="PANTHER" id="PTHR43072:SF23">
    <property type="entry name" value="UPF0039 PROTEIN C11D3.02C"/>
    <property type="match status" value="1"/>
</dbReference>
<accession>A0ABT9YWE8</accession>
<dbReference type="PROSITE" id="PS51186">
    <property type="entry name" value="GNAT"/>
    <property type="match status" value="1"/>
</dbReference>
<dbReference type="CDD" id="cd04301">
    <property type="entry name" value="NAT_SF"/>
    <property type="match status" value="1"/>
</dbReference>
<dbReference type="PANTHER" id="PTHR43072">
    <property type="entry name" value="N-ACETYLTRANSFERASE"/>
    <property type="match status" value="1"/>
</dbReference>
<organism evidence="4 5">
    <name type="scientific">Metabacillus niabensis</name>
    <dbReference type="NCBI Taxonomy" id="324854"/>
    <lineage>
        <taxon>Bacteria</taxon>
        <taxon>Bacillati</taxon>
        <taxon>Bacillota</taxon>
        <taxon>Bacilli</taxon>
        <taxon>Bacillales</taxon>
        <taxon>Bacillaceae</taxon>
        <taxon>Metabacillus</taxon>
    </lineage>
</organism>
<keyword evidence="5" id="KW-1185">Reference proteome</keyword>
<evidence type="ECO:0000256" key="2">
    <source>
        <dbReference type="ARBA" id="ARBA00023315"/>
    </source>
</evidence>
<evidence type="ECO:0000259" key="3">
    <source>
        <dbReference type="PROSITE" id="PS51186"/>
    </source>
</evidence>
<dbReference type="Proteomes" id="UP001232245">
    <property type="component" value="Unassembled WGS sequence"/>
</dbReference>